<dbReference type="FunCoup" id="A0A200QL93">
    <property type="interactions" value="447"/>
</dbReference>
<evidence type="ECO:0000313" key="2">
    <source>
        <dbReference type="EMBL" id="OVA11214.1"/>
    </source>
</evidence>
<feature type="region of interest" description="Disordered" evidence="1">
    <location>
        <begin position="21"/>
        <end position="241"/>
    </location>
</feature>
<name>A0A200QL93_MACCD</name>
<accession>A0A200QL93</accession>
<dbReference type="AlphaFoldDB" id="A0A200QL93"/>
<evidence type="ECO:0000313" key="3">
    <source>
        <dbReference type="Proteomes" id="UP000195402"/>
    </source>
</evidence>
<dbReference type="Proteomes" id="UP000195402">
    <property type="component" value="Unassembled WGS sequence"/>
</dbReference>
<feature type="compositionally biased region" description="Pro residues" evidence="1">
    <location>
        <begin position="57"/>
        <end position="80"/>
    </location>
</feature>
<dbReference type="OMA" id="YERIRTD"/>
<proteinExistence type="predicted"/>
<dbReference type="OrthoDB" id="1937549at2759"/>
<feature type="compositionally biased region" description="Low complexity" evidence="1">
    <location>
        <begin position="105"/>
        <end position="123"/>
    </location>
</feature>
<gene>
    <name evidence="2" type="ORF">BVC80_8687g4</name>
</gene>
<feature type="compositionally biased region" description="Low complexity" evidence="1">
    <location>
        <begin position="214"/>
        <end position="241"/>
    </location>
</feature>
<sequence length="241" mass="26236">MARTNKYSSINFNEIYDKKINTTKSSSSAPATSSQKTLQNLSTSRIHGGMLVLTRPTPKPQPHPQLQPQPNPSPPPPPPAQLSKTSSPVPDQTGFVPDSTISLRPLGRTGSSLPSSSSPIPITLDKERESTVSTLHSPKPEPFVPPHLRPGFAGKEERLVQEGQKILGFRSREFGHKQGHQVGSPNRYDEDGRPKSGGYERIPRGGDSDQDVMNRPSSSGNRPSSSGNRYGSSSYRSPHHF</sequence>
<feature type="compositionally biased region" description="Low complexity" evidence="1">
    <location>
        <begin position="22"/>
        <end position="37"/>
    </location>
</feature>
<organism evidence="2 3">
    <name type="scientific">Macleaya cordata</name>
    <name type="common">Five-seeded plume-poppy</name>
    <name type="synonym">Bocconia cordata</name>
    <dbReference type="NCBI Taxonomy" id="56857"/>
    <lineage>
        <taxon>Eukaryota</taxon>
        <taxon>Viridiplantae</taxon>
        <taxon>Streptophyta</taxon>
        <taxon>Embryophyta</taxon>
        <taxon>Tracheophyta</taxon>
        <taxon>Spermatophyta</taxon>
        <taxon>Magnoliopsida</taxon>
        <taxon>Ranunculales</taxon>
        <taxon>Papaveraceae</taxon>
        <taxon>Papaveroideae</taxon>
        <taxon>Macleaya</taxon>
    </lineage>
</organism>
<comment type="caution">
    <text evidence="2">The sequence shown here is derived from an EMBL/GenBank/DDBJ whole genome shotgun (WGS) entry which is preliminary data.</text>
</comment>
<protein>
    <submittedName>
        <fullName evidence="2">Uncharacterized protein</fullName>
    </submittedName>
</protein>
<dbReference type="InParanoid" id="A0A200QL93"/>
<dbReference type="EMBL" id="MVGT01001723">
    <property type="protein sequence ID" value="OVA11214.1"/>
    <property type="molecule type" value="Genomic_DNA"/>
</dbReference>
<evidence type="ECO:0000256" key="1">
    <source>
        <dbReference type="SAM" id="MobiDB-lite"/>
    </source>
</evidence>
<keyword evidence="3" id="KW-1185">Reference proteome</keyword>
<reference evidence="2 3" key="1">
    <citation type="journal article" date="2017" name="Mol. Plant">
        <title>The Genome of Medicinal Plant Macleaya cordata Provides New Insights into Benzylisoquinoline Alkaloids Metabolism.</title>
        <authorList>
            <person name="Liu X."/>
            <person name="Liu Y."/>
            <person name="Huang P."/>
            <person name="Ma Y."/>
            <person name="Qing Z."/>
            <person name="Tang Q."/>
            <person name="Cao H."/>
            <person name="Cheng P."/>
            <person name="Zheng Y."/>
            <person name="Yuan Z."/>
            <person name="Zhou Y."/>
            <person name="Liu J."/>
            <person name="Tang Z."/>
            <person name="Zhuo Y."/>
            <person name="Zhang Y."/>
            <person name="Yu L."/>
            <person name="Huang J."/>
            <person name="Yang P."/>
            <person name="Peng Q."/>
            <person name="Zhang J."/>
            <person name="Jiang W."/>
            <person name="Zhang Z."/>
            <person name="Lin K."/>
            <person name="Ro D.K."/>
            <person name="Chen X."/>
            <person name="Xiong X."/>
            <person name="Shang Y."/>
            <person name="Huang S."/>
            <person name="Zeng J."/>
        </authorList>
    </citation>
    <scope>NUCLEOTIDE SEQUENCE [LARGE SCALE GENOMIC DNA]</scope>
    <source>
        <strain evidence="3">cv. BLH2017</strain>
        <tissue evidence="2">Root</tissue>
    </source>
</reference>